<dbReference type="InterPro" id="IPR000792">
    <property type="entry name" value="Tscrpt_reg_LuxR_C"/>
</dbReference>
<protein>
    <submittedName>
        <fullName evidence="3">Response regulator transcription factor</fullName>
    </submittedName>
</protein>
<dbReference type="SUPFAM" id="SSF52172">
    <property type="entry name" value="CheY-like"/>
    <property type="match status" value="1"/>
</dbReference>
<dbReference type="GO" id="GO:0000160">
    <property type="term" value="P:phosphorelay signal transduction system"/>
    <property type="evidence" value="ECO:0007669"/>
    <property type="project" value="InterPro"/>
</dbReference>
<dbReference type="Pfam" id="PF00196">
    <property type="entry name" value="GerE"/>
    <property type="match status" value="1"/>
</dbReference>
<dbReference type="Pfam" id="PF00072">
    <property type="entry name" value="Response_reg"/>
    <property type="match status" value="1"/>
</dbReference>
<dbReference type="InterPro" id="IPR016032">
    <property type="entry name" value="Sig_transdc_resp-reg_C-effctor"/>
</dbReference>
<dbReference type="PANTHER" id="PTHR43214">
    <property type="entry name" value="TWO-COMPONENT RESPONSE REGULATOR"/>
    <property type="match status" value="1"/>
</dbReference>
<gene>
    <name evidence="3" type="ORF">G4V39_03305</name>
</gene>
<dbReference type="SMART" id="SM00448">
    <property type="entry name" value="REC"/>
    <property type="match status" value="1"/>
</dbReference>
<dbReference type="PANTHER" id="PTHR43214:SF44">
    <property type="entry name" value="TWO-COMPONENT RESPONSE REGULATOR"/>
    <property type="match status" value="1"/>
</dbReference>
<dbReference type="KEGG" id="tav:G4V39_03305"/>
<dbReference type="GO" id="GO:0003677">
    <property type="term" value="F:DNA binding"/>
    <property type="evidence" value="ECO:0007669"/>
    <property type="project" value="InterPro"/>
</dbReference>
<dbReference type="Gene3D" id="1.10.10.10">
    <property type="entry name" value="Winged helix-like DNA-binding domain superfamily/Winged helix DNA-binding domain"/>
    <property type="match status" value="1"/>
</dbReference>
<dbReference type="EMBL" id="CP048877">
    <property type="protein sequence ID" value="QIJ71362.1"/>
    <property type="molecule type" value="Genomic_DNA"/>
</dbReference>
<dbReference type="InterPro" id="IPR039420">
    <property type="entry name" value="WalR-like"/>
</dbReference>
<evidence type="ECO:0000313" key="4">
    <source>
        <dbReference type="Proteomes" id="UP000502179"/>
    </source>
</evidence>
<dbReference type="Gene3D" id="3.40.50.2300">
    <property type="match status" value="1"/>
</dbReference>
<proteinExistence type="predicted"/>
<dbReference type="CDD" id="cd17535">
    <property type="entry name" value="REC_NarL-like"/>
    <property type="match status" value="1"/>
</dbReference>
<evidence type="ECO:0000256" key="2">
    <source>
        <dbReference type="ARBA" id="ARBA00023125"/>
    </source>
</evidence>
<dbReference type="AlphaFoldDB" id="A0A6G7PUM7"/>
<keyword evidence="1" id="KW-0597">Phosphoprotein</keyword>
<accession>A0A6G7PUM7</accession>
<dbReference type="InterPro" id="IPR058245">
    <property type="entry name" value="NreC/VraR/RcsB-like_REC"/>
</dbReference>
<keyword evidence="4" id="KW-1185">Reference proteome</keyword>
<dbReference type="Proteomes" id="UP000502179">
    <property type="component" value="Chromosome"/>
</dbReference>
<sequence>MIIIEHDHLYLKKLITYLNSFCLNILGTYTSGKSGLQAILKKEPHVVLVDLDLPDMSGIELMKRVLNKGLNIEMIVLSNNEDENQLFSAFKYGAVGYILKNKTDPNEITSLIENVVNDCAFISPRMAKRILMTFREKHEINFVIKLTPREREILEYLCQGFAPKKISLMLNISYQTVRVHLKNIYKKLQVNSLVEALALCRKYKKNNLVE</sequence>
<dbReference type="InterPro" id="IPR001789">
    <property type="entry name" value="Sig_transdc_resp-reg_receiver"/>
</dbReference>
<dbReference type="SUPFAM" id="SSF46894">
    <property type="entry name" value="C-terminal effector domain of the bipartite response regulators"/>
    <property type="match status" value="1"/>
</dbReference>
<organism evidence="3 4">
    <name type="scientific">Thermosulfuriphilus ammonigenes</name>
    <dbReference type="NCBI Taxonomy" id="1936021"/>
    <lineage>
        <taxon>Bacteria</taxon>
        <taxon>Pseudomonadati</taxon>
        <taxon>Thermodesulfobacteriota</taxon>
        <taxon>Thermodesulfobacteria</taxon>
        <taxon>Thermodesulfobacteriales</taxon>
        <taxon>Thermodesulfobacteriaceae</taxon>
        <taxon>Thermosulfuriphilus</taxon>
    </lineage>
</organism>
<dbReference type="PROSITE" id="PS50043">
    <property type="entry name" value="HTH_LUXR_2"/>
    <property type="match status" value="1"/>
</dbReference>
<evidence type="ECO:0000313" key="3">
    <source>
        <dbReference type="EMBL" id="QIJ71362.1"/>
    </source>
</evidence>
<name>A0A6G7PUM7_9BACT</name>
<dbReference type="InterPro" id="IPR011006">
    <property type="entry name" value="CheY-like_superfamily"/>
</dbReference>
<dbReference type="PRINTS" id="PR00038">
    <property type="entry name" value="HTHLUXR"/>
</dbReference>
<reference evidence="3 4" key="1">
    <citation type="submission" date="2020-02" db="EMBL/GenBank/DDBJ databases">
        <title>Genome analysis of Thermosulfuriphilus ammonigenes ST65T, an anaerobic thermophilic chemolithoautotrophic bacterium isolated from a deep-sea hydrothermal vent.</title>
        <authorList>
            <person name="Slobodkina G."/>
            <person name="Allioux M."/>
            <person name="Merkel A."/>
            <person name="Alain K."/>
            <person name="Jebbar M."/>
            <person name="Slobodkin A."/>
        </authorList>
    </citation>
    <scope>NUCLEOTIDE SEQUENCE [LARGE SCALE GENOMIC DNA]</scope>
    <source>
        <strain evidence="3 4">ST65</strain>
    </source>
</reference>
<evidence type="ECO:0000256" key="1">
    <source>
        <dbReference type="ARBA" id="ARBA00022553"/>
    </source>
</evidence>
<keyword evidence="2" id="KW-0238">DNA-binding</keyword>
<dbReference type="GO" id="GO:0006355">
    <property type="term" value="P:regulation of DNA-templated transcription"/>
    <property type="evidence" value="ECO:0007669"/>
    <property type="project" value="InterPro"/>
</dbReference>
<dbReference type="RefSeq" id="WP_166031583.1">
    <property type="nucleotide sequence ID" value="NZ_CP048877.1"/>
</dbReference>
<dbReference type="InterPro" id="IPR036388">
    <property type="entry name" value="WH-like_DNA-bd_sf"/>
</dbReference>
<dbReference type="CDD" id="cd06170">
    <property type="entry name" value="LuxR_C_like"/>
    <property type="match status" value="1"/>
</dbReference>
<dbReference type="SMART" id="SM00421">
    <property type="entry name" value="HTH_LUXR"/>
    <property type="match status" value="1"/>
</dbReference>
<dbReference type="PROSITE" id="PS50110">
    <property type="entry name" value="RESPONSE_REGULATORY"/>
    <property type="match status" value="1"/>
</dbReference>